<dbReference type="WBParaSite" id="SRAE_1000341700.1">
    <property type="protein sequence ID" value="SRAE_1000341700.1"/>
    <property type="gene ID" value="WBGene00260034"/>
</dbReference>
<reference evidence="1 2" key="1">
    <citation type="submission" date="2014-09" db="EMBL/GenBank/DDBJ databases">
        <authorList>
            <person name="Martin A.A."/>
        </authorList>
    </citation>
    <scope>NUCLEOTIDE SEQUENCE</scope>
    <source>
        <strain evidence="2">ED321</strain>
        <strain evidence="1">ED321 Heterogonic</strain>
    </source>
</reference>
<dbReference type="CTD" id="36377529"/>
<dbReference type="PANTHER" id="PTHR19847:SF7">
    <property type="entry name" value="DDB1- AND CUL4-ASSOCIATED FACTOR 11"/>
    <property type="match status" value="1"/>
</dbReference>
<dbReference type="WormBase" id="SRAE_1000341700">
    <property type="protein sequence ID" value="SRP11281"/>
    <property type="gene ID" value="WBGene00260034"/>
</dbReference>
<dbReference type="EMBL" id="LN609528">
    <property type="protein sequence ID" value="CEF65164.1"/>
    <property type="molecule type" value="Genomic_DNA"/>
</dbReference>
<dbReference type="GeneID" id="36377529"/>
<name>A0A090MXB9_STRRB</name>
<dbReference type="PANTHER" id="PTHR19847">
    <property type="entry name" value="DDB1- AND CUL4-ASSOCIATED FACTOR 11"/>
    <property type="match status" value="1"/>
</dbReference>
<evidence type="ECO:0000313" key="1">
    <source>
        <dbReference type="EMBL" id="CEF65164.1"/>
    </source>
</evidence>
<sequence>MTDLQMKSNSKKKSKQNVKIKEIFLSNNDVDKILNNEIYIKSMNEIIESYDNLEILNSFLWPTLANPFLPSFSRRTSVNSMGMEQLTTTQEVFNSMMTSYANTILCGISRNHLPTTKLSKRKKAKLKFIFNCKSKFSMEYLKNDIDNKHGYLLNRSDPINLGKCYKENRISTSVNIRKLLRISETNHYHGKKVPESFKDDIKVVINNMKLPNKYYYVQSNSVEIKNVEFFDDGNSYITIDRVGRTEIFKYSNINGLYKKNKTIAYSNNLIVEDMLISQKKKIVYISQYPGHIHSIDLEDLNQNYLVNNLIIYIPDFSNSNVIKKICFKDQDESFLICGSADGNVYGYDVNKLQLAFKVKSHYSVKDVCMLSKDNSNVFVSAGRNYLNVFDSRILKTNSELCSPIAIITDTNMIFNHVASRGDGNYVVVSCNEDKIKVYDVRYANKYIFDNGDDSIPEGLANIGGIEMNKIPEFSGICKSKFSPPHTGSRYIYTGCYDGNVVIFDLYTGLKIKTIWCKGLKRTSALDWHPFKNEIVAGGFYGKVAYITDEKHIKSAKKCSNYSTVITPCVTTH</sequence>
<evidence type="ECO:0000313" key="3">
    <source>
        <dbReference type="WBParaSite" id="SRAE_1000341700.1"/>
    </source>
</evidence>
<proteinExistence type="predicted"/>
<dbReference type="RefSeq" id="XP_024504365.1">
    <property type="nucleotide sequence ID" value="XM_024650604.1"/>
</dbReference>
<dbReference type="GO" id="GO:0043161">
    <property type="term" value="P:proteasome-mediated ubiquitin-dependent protein catabolic process"/>
    <property type="evidence" value="ECO:0007669"/>
    <property type="project" value="TreeGrafter"/>
</dbReference>
<dbReference type="InterPro" id="IPR036322">
    <property type="entry name" value="WD40_repeat_dom_sf"/>
</dbReference>
<reference evidence="3" key="2">
    <citation type="submission" date="2020-12" db="UniProtKB">
        <authorList>
            <consortium name="WormBaseParasite"/>
        </authorList>
    </citation>
    <scope>IDENTIFICATION</scope>
</reference>
<dbReference type="OrthoDB" id="63070at2759"/>
<evidence type="ECO:0000313" key="4">
    <source>
        <dbReference type="WormBase" id="SRAE_1000341700"/>
    </source>
</evidence>
<dbReference type="STRING" id="34506.A0A090MXB9"/>
<dbReference type="Gene3D" id="2.130.10.10">
    <property type="entry name" value="YVTN repeat-like/Quinoprotein amine dehydrogenase"/>
    <property type="match status" value="1"/>
</dbReference>
<evidence type="ECO:0000313" key="2">
    <source>
        <dbReference type="Proteomes" id="UP000035682"/>
    </source>
</evidence>
<dbReference type="SMART" id="SM00320">
    <property type="entry name" value="WD40"/>
    <property type="match status" value="4"/>
</dbReference>
<organism evidence="1">
    <name type="scientific">Strongyloides ratti</name>
    <name type="common">Parasitic roundworm</name>
    <dbReference type="NCBI Taxonomy" id="34506"/>
    <lineage>
        <taxon>Eukaryota</taxon>
        <taxon>Metazoa</taxon>
        <taxon>Ecdysozoa</taxon>
        <taxon>Nematoda</taxon>
        <taxon>Chromadorea</taxon>
        <taxon>Rhabditida</taxon>
        <taxon>Tylenchina</taxon>
        <taxon>Panagrolaimomorpha</taxon>
        <taxon>Strongyloidoidea</taxon>
        <taxon>Strongyloididae</taxon>
        <taxon>Strongyloides</taxon>
    </lineage>
</organism>
<gene>
    <name evidence="1 3 4" type="ORF">SRAE_1000341700</name>
</gene>
<dbReference type="InterPro" id="IPR051859">
    <property type="entry name" value="DCAF"/>
</dbReference>
<protein>
    <submittedName>
        <fullName evidence="1">WD40 repeat and WD40/YVTN repeat-like-containing domain and WD40-repeat-containing domain-containing protein</fullName>
    </submittedName>
</protein>
<dbReference type="SUPFAM" id="SSF50978">
    <property type="entry name" value="WD40 repeat-like"/>
    <property type="match status" value="1"/>
</dbReference>
<accession>A0A090MXB9</accession>
<dbReference type="InterPro" id="IPR001680">
    <property type="entry name" value="WD40_rpt"/>
</dbReference>
<dbReference type="GO" id="GO:0080008">
    <property type="term" value="C:Cul4-RING E3 ubiquitin ligase complex"/>
    <property type="evidence" value="ECO:0007669"/>
    <property type="project" value="TreeGrafter"/>
</dbReference>
<dbReference type="Proteomes" id="UP000035682">
    <property type="component" value="Unplaced"/>
</dbReference>
<dbReference type="AlphaFoldDB" id="A0A090MXB9"/>
<keyword evidence="2" id="KW-1185">Reference proteome</keyword>
<dbReference type="InterPro" id="IPR015943">
    <property type="entry name" value="WD40/YVTN_repeat-like_dom_sf"/>
</dbReference>